<feature type="domain" description="HTH cro/C1-type" evidence="1">
    <location>
        <begin position="9"/>
        <end position="62"/>
    </location>
</feature>
<dbReference type="Gene3D" id="1.25.40.10">
    <property type="entry name" value="Tetratricopeptide repeat domain"/>
    <property type="match status" value="1"/>
</dbReference>
<proteinExistence type="predicted"/>
<name>A0A1C0Y613_9BACL</name>
<dbReference type="RefSeq" id="WP_066548347.1">
    <property type="nucleotide sequence ID" value="NZ_MASJ01000040.1"/>
</dbReference>
<evidence type="ECO:0000313" key="3">
    <source>
        <dbReference type="Proteomes" id="UP000093199"/>
    </source>
</evidence>
<dbReference type="PANTHER" id="PTHR37038">
    <property type="entry name" value="TRANSCRIPTIONAL REGULATOR-RELATED"/>
    <property type="match status" value="1"/>
</dbReference>
<dbReference type="Pfam" id="PF21259">
    <property type="entry name" value="Rgg_C"/>
    <property type="match status" value="1"/>
</dbReference>
<dbReference type="CDD" id="cd00093">
    <property type="entry name" value="HTH_XRE"/>
    <property type="match status" value="1"/>
</dbReference>
<dbReference type="AlphaFoldDB" id="A0A1C0Y613"/>
<dbReference type="InterPro" id="IPR010982">
    <property type="entry name" value="Lambda_DNA-bd_dom_sf"/>
</dbReference>
<evidence type="ECO:0000313" key="2">
    <source>
        <dbReference type="EMBL" id="OCS82612.1"/>
    </source>
</evidence>
<dbReference type="InterPro" id="IPR001387">
    <property type="entry name" value="Cro/C1-type_HTH"/>
</dbReference>
<dbReference type="OrthoDB" id="34624at2"/>
<protein>
    <recommendedName>
        <fullName evidence="1">HTH cro/C1-type domain-containing protein</fullName>
    </recommendedName>
</protein>
<dbReference type="Proteomes" id="UP000093199">
    <property type="component" value="Unassembled WGS sequence"/>
</dbReference>
<reference evidence="2 3" key="1">
    <citation type="submission" date="2016-07" db="EMBL/GenBank/DDBJ databases">
        <title>Caryophanon tenue genome sequencing.</title>
        <authorList>
            <person name="Verma A."/>
            <person name="Pal Y."/>
            <person name="Krishnamurthi S."/>
        </authorList>
    </citation>
    <scope>NUCLEOTIDE SEQUENCE [LARGE SCALE GENOMIC DNA]</scope>
    <source>
        <strain evidence="2 3">DSM 14152</strain>
    </source>
</reference>
<dbReference type="STRING" id="33978.A6M13_06980"/>
<dbReference type="PROSITE" id="PS50943">
    <property type="entry name" value="HTH_CROC1"/>
    <property type="match status" value="1"/>
</dbReference>
<dbReference type="InterPro" id="IPR011990">
    <property type="entry name" value="TPR-like_helical_dom_sf"/>
</dbReference>
<accession>A0A1C0Y613</accession>
<sequence>MSYNIGQVFRKMRKSRGYTLKQVSEDIVSTSCLSKFEKGETDISLRSFLSLADRLNMDVGEIIFKSRESSGDFNMFLNEVSDFYIQQNAERLKEIRLEQLALFEETKSPYYKLNALILLSLLQDLDPDMPVEEADKEYIASALLNINTWSNYEIYLFGNTLNLLTFHTIELICKEINKLVSAQQASSALQKNIVNLFLNVIVIFINGDDNARAKNLIDIVKQYLGPYYFFEKTRIMFLEGVAEHKSGRENGLQLIEDSLTVMRILEPNICKNYEVFLERLHMPIT</sequence>
<dbReference type="NCBIfam" id="TIGR01716">
    <property type="entry name" value="RGG_Cterm"/>
    <property type="match status" value="1"/>
</dbReference>
<dbReference type="SMART" id="SM00530">
    <property type="entry name" value="HTH_XRE"/>
    <property type="match status" value="1"/>
</dbReference>
<comment type="caution">
    <text evidence="2">The sequence shown here is derived from an EMBL/GenBank/DDBJ whole genome shotgun (WGS) entry which is preliminary data.</text>
</comment>
<dbReference type="InterPro" id="IPR053163">
    <property type="entry name" value="HTH-type_regulator_Rgg"/>
</dbReference>
<dbReference type="EMBL" id="MASJ01000040">
    <property type="protein sequence ID" value="OCS82612.1"/>
    <property type="molecule type" value="Genomic_DNA"/>
</dbReference>
<dbReference type="GO" id="GO:0003677">
    <property type="term" value="F:DNA binding"/>
    <property type="evidence" value="ECO:0007669"/>
    <property type="project" value="InterPro"/>
</dbReference>
<dbReference type="Pfam" id="PF01381">
    <property type="entry name" value="HTH_3"/>
    <property type="match status" value="1"/>
</dbReference>
<keyword evidence="3" id="KW-1185">Reference proteome</keyword>
<dbReference type="SUPFAM" id="SSF47413">
    <property type="entry name" value="lambda repressor-like DNA-binding domains"/>
    <property type="match status" value="1"/>
</dbReference>
<dbReference type="InterPro" id="IPR010057">
    <property type="entry name" value="Transcription_activator_Rgg_C"/>
</dbReference>
<gene>
    <name evidence="2" type="ORF">A6M13_06980</name>
</gene>
<organism evidence="2 3">
    <name type="scientific">Caryophanon tenue</name>
    <dbReference type="NCBI Taxonomy" id="33978"/>
    <lineage>
        <taxon>Bacteria</taxon>
        <taxon>Bacillati</taxon>
        <taxon>Bacillota</taxon>
        <taxon>Bacilli</taxon>
        <taxon>Bacillales</taxon>
        <taxon>Caryophanaceae</taxon>
        <taxon>Caryophanon</taxon>
    </lineage>
</organism>
<evidence type="ECO:0000259" key="1">
    <source>
        <dbReference type="PROSITE" id="PS50943"/>
    </source>
</evidence>
<dbReference type="PANTHER" id="PTHR37038:SF12">
    <property type="entry name" value="TRANSCRIPTIONAL REGULATOR"/>
    <property type="match status" value="1"/>
</dbReference>